<organism evidence="2 3">
    <name type="scientific">Mycobacterium tuberculosis</name>
    <dbReference type="NCBI Taxonomy" id="1773"/>
    <lineage>
        <taxon>Bacteria</taxon>
        <taxon>Bacillati</taxon>
        <taxon>Actinomycetota</taxon>
        <taxon>Actinomycetes</taxon>
        <taxon>Mycobacteriales</taxon>
        <taxon>Mycobacteriaceae</taxon>
        <taxon>Mycobacterium</taxon>
        <taxon>Mycobacterium tuberculosis complex</taxon>
    </lineage>
</organism>
<dbReference type="EMBL" id="CFOH01000658">
    <property type="protein sequence ID" value="CFE64730.1"/>
    <property type="molecule type" value="Genomic_DNA"/>
</dbReference>
<dbReference type="Proteomes" id="UP000046947">
    <property type="component" value="Unassembled WGS sequence"/>
</dbReference>
<sequence>MRCGVIRSRGPPASGAITGSPDASASCTTWQNVSCSPECTKTSMLAYASASSLPYRAPVKTAVGIADCNLARSMPSPTITSRTAPEAARPVSRSTCFSGASRPTKPTMGLPSGDHRRLNTSFRADGAKRCTSTPRAHRCTRGMPWAIRDSIVAVDGARVRSARGCKWRNHAHAARAVIGMP</sequence>
<protein>
    <submittedName>
        <fullName evidence="2">Uncharacterized protein</fullName>
    </submittedName>
</protein>
<reference evidence="2 3" key="1">
    <citation type="submission" date="2015-03" db="EMBL/GenBank/DDBJ databases">
        <authorList>
            <consortium name="Pathogen Informatics"/>
        </authorList>
    </citation>
    <scope>NUCLEOTIDE SEQUENCE [LARGE SCALE GENOMIC DNA]</scope>
    <source>
        <strain evidence="2 3">H09601792</strain>
    </source>
</reference>
<gene>
    <name evidence="2" type="ORF">ERS007688_03212</name>
</gene>
<name>A0A654TQX1_MYCTX</name>
<dbReference type="AlphaFoldDB" id="A0A654TQX1"/>
<feature type="region of interest" description="Disordered" evidence="1">
    <location>
        <begin position="1"/>
        <end position="21"/>
    </location>
</feature>
<proteinExistence type="predicted"/>
<evidence type="ECO:0000313" key="2">
    <source>
        <dbReference type="EMBL" id="CFE64730.1"/>
    </source>
</evidence>
<evidence type="ECO:0000313" key="3">
    <source>
        <dbReference type="Proteomes" id="UP000046947"/>
    </source>
</evidence>
<accession>A0A654TQX1</accession>
<feature type="region of interest" description="Disordered" evidence="1">
    <location>
        <begin position="76"/>
        <end position="136"/>
    </location>
</feature>
<evidence type="ECO:0000256" key="1">
    <source>
        <dbReference type="SAM" id="MobiDB-lite"/>
    </source>
</evidence>